<dbReference type="EMBL" id="LWCI01000014">
    <property type="protein sequence ID" value="KZS67824.1"/>
    <property type="molecule type" value="Genomic_DNA"/>
</dbReference>
<reference evidence="2" key="1">
    <citation type="submission" date="2016-04" db="EMBL/GenBank/DDBJ databases">
        <authorList>
            <person name="Strapagiel D."/>
            <person name="Borowka P."/>
            <person name="Marciniak B."/>
            <person name="Bakula Z."/>
            <person name="Van Ingen J."/>
            <person name="Safianowska A."/>
            <person name="Dziadek J."/>
            <person name="Jagielski T."/>
        </authorList>
    </citation>
    <scope>NUCLEOTIDE SEQUENCE [LARGE SCALE GENOMIC DNA]</scope>
    <source>
        <strain evidence="2">1010001458</strain>
    </source>
</reference>
<sequence length="80" mass="8648">MDFVAAQTISGAKPADLILDLSLLFLEPRERSVAFSKCSEVSGHQGAYRLAKFCRPNPCRPVDLVGNSDGNILHSSTLSQ</sequence>
<gene>
    <name evidence="1" type="ORF">A4G28_26925</name>
</gene>
<comment type="caution">
    <text evidence="1">The sequence shown here is derived from an EMBL/GenBank/DDBJ whole genome shotgun (WGS) entry which is preliminary data.</text>
</comment>
<evidence type="ECO:0000313" key="1">
    <source>
        <dbReference type="EMBL" id="KZS67824.1"/>
    </source>
</evidence>
<dbReference type="Proteomes" id="UP000077342">
    <property type="component" value="Unassembled WGS sequence"/>
</dbReference>
<proteinExistence type="predicted"/>
<dbReference type="AlphaFoldDB" id="A0A164EQ18"/>
<protein>
    <submittedName>
        <fullName evidence="1">Uncharacterized protein</fullName>
    </submittedName>
</protein>
<keyword evidence="2" id="KW-1185">Reference proteome</keyword>
<evidence type="ECO:0000313" key="2">
    <source>
        <dbReference type="Proteomes" id="UP000077342"/>
    </source>
</evidence>
<organism evidence="1 2">
    <name type="scientific">Mycobacterium ostraviense</name>
    <dbReference type="NCBI Taxonomy" id="2738409"/>
    <lineage>
        <taxon>Bacteria</taxon>
        <taxon>Bacillati</taxon>
        <taxon>Actinomycetota</taxon>
        <taxon>Actinomycetes</taxon>
        <taxon>Mycobacteriales</taxon>
        <taxon>Mycobacteriaceae</taxon>
        <taxon>Mycobacterium</taxon>
    </lineage>
</organism>
<name>A0A164EQ18_9MYCO</name>
<accession>A0A164EQ18</accession>